<dbReference type="GO" id="GO:0008270">
    <property type="term" value="F:zinc ion binding"/>
    <property type="evidence" value="ECO:0007669"/>
    <property type="project" value="InterPro"/>
</dbReference>
<dbReference type="Gene3D" id="1.10.30.50">
    <property type="match status" value="1"/>
</dbReference>
<sequence length="144" mass="16343">MSKRYISTEDQEQIKTRAAHRCEYCQSWASYSAQSFVYEHIIPVVKGGETHLNNLCYACGGCNGHKYTKTESIDPVSKLVVSLYNPRTQNWHEHFGWGDDYLHVIGLTPTGRATVLALKMNRQGVINIRTLLLMVGKQPPSKQM</sequence>
<accession>A0A3B0V3C4</accession>
<dbReference type="CDD" id="cd00085">
    <property type="entry name" value="HNHc"/>
    <property type="match status" value="1"/>
</dbReference>
<protein>
    <recommendedName>
        <fullName evidence="1">HNH nuclease domain-containing protein</fullName>
    </recommendedName>
</protein>
<feature type="domain" description="HNH nuclease" evidence="1">
    <location>
        <begin position="9"/>
        <end position="64"/>
    </location>
</feature>
<dbReference type="AlphaFoldDB" id="A0A3B0V3C4"/>
<evidence type="ECO:0000313" key="2">
    <source>
        <dbReference type="EMBL" id="VAW31369.1"/>
    </source>
</evidence>
<dbReference type="EMBL" id="UOEU01000207">
    <property type="protein sequence ID" value="VAW31369.1"/>
    <property type="molecule type" value="Genomic_DNA"/>
</dbReference>
<reference evidence="2" key="1">
    <citation type="submission" date="2018-06" db="EMBL/GenBank/DDBJ databases">
        <authorList>
            <person name="Zhirakovskaya E."/>
        </authorList>
    </citation>
    <scope>NUCLEOTIDE SEQUENCE</scope>
</reference>
<gene>
    <name evidence="2" type="ORF">MNBD_CHLOROFLEXI01-1522</name>
</gene>
<evidence type="ECO:0000259" key="1">
    <source>
        <dbReference type="SMART" id="SM00507"/>
    </source>
</evidence>
<dbReference type="InterPro" id="IPR052892">
    <property type="entry name" value="NA-targeting_endonuclease"/>
</dbReference>
<dbReference type="Pfam" id="PF01844">
    <property type="entry name" value="HNH"/>
    <property type="match status" value="1"/>
</dbReference>
<dbReference type="PANTHER" id="PTHR33877">
    <property type="entry name" value="SLL1193 PROTEIN"/>
    <property type="match status" value="1"/>
</dbReference>
<dbReference type="GO" id="GO:0004519">
    <property type="term" value="F:endonuclease activity"/>
    <property type="evidence" value="ECO:0007669"/>
    <property type="project" value="InterPro"/>
</dbReference>
<dbReference type="InterPro" id="IPR003615">
    <property type="entry name" value="HNH_nuc"/>
</dbReference>
<proteinExistence type="predicted"/>
<dbReference type="SMART" id="SM00507">
    <property type="entry name" value="HNHc"/>
    <property type="match status" value="1"/>
</dbReference>
<dbReference type="GO" id="GO:0003676">
    <property type="term" value="F:nucleic acid binding"/>
    <property type="evidence" value="ECO:0007669"/>
    <property type="project" value="InterPro"/>
</dbReference>
<dbReference type="PANTHER" id="PTHR33877:SF1">
    <property type="entry name" value="TYPE IV METHYL-DIRECTED RESTRICTION ENZYME ECOKMCRA"/>
    <property type="match status" value="1"/>
</dbReference>
<organism evidence="2">
    <name type="scientific">hydrothermal vent metagenome</name>
    <dbReference type="NCBI Taxonomy" id="652676"/>
    <lineage>
        <taxon>unclassified sequences</taxon>
        <taxon>metagenomes</taxon>
        <taxon>ecological metagenomes</taxon>
    </lineage>
</organism>
<dbReference type="InterPro" id="IPR002711">
    <property type="entry name" value="HNH"/>
</dbReference>
<name>A0A3B0V3C4_9ZZZZ</name>